<dbReference type="EMBL" id="OZ075138">
    <property type="protein sequence ID" value="CAL5009605.1"/>
    <property type="molecule type" value="Genomic_DNA"/>
</dbReference>
<feature type="compositionally biased region" description="Basic and acidic residues" evidence="1">
    <location>
        <begin position="175"/>
        <end position="187"/>
    </location>
</feature>
<accession>A0ABC9BYB8</accession>
<dbReference type="Proteomes" id="UP001497457">
    <property type="component" value="Chromosome 28b"/>
</dbReference>
<dbReference type="PANTHER" id="PTHR33087:SF31">
    <property type="entry name" value="OS06G0482850 PROTEIN"/>
    <property type="match status" value="1"/>
</dbReference>
<sequence length="585" mass="62537">MATEDAHLRLALVAYAGNAAHDIAPVELASALQDLLEVPAEEVDVKPFHPENFLLVCRSQATRDRIFAAGRVPVGGTDFIFRQWTRLAHAGTAVLYTRTRDISSIPTSRPLEVAEPEQPIVYEDPGMQLIFGRLPPYLRQKKTLTYEILIRIRSVADFAPRSPSPSPSPPSSDGDSVHDGDPDRGYGESRGQGPRLQGFRPRRGVEDHPRTGFLPSRDGCSDDCAPASTSTENLLPERHHVAAPLVHPHARPATTSTAGDCSRAAPVAAKLQDVPAAADLAAAADSAIAADLCAAAVAREVASTAIVPGTAGDSNSILPRATTQADVGDDRRLKSGAEDCFPKKEKQSSVVRAPTTTVRDGTSRPSGTAPVRPVQGCTKDTAAICFRPREATTDESVPDPMLLEFSLRGAHMPRLIRSVATPPPSPLAPAARPDSESCGHSGTPEDQAQDAMEEAATQEAPVGDDQAQDEEEQRLEQFMNVITKHNSTPLAPKPARSRMVASEAPKRSSTRLATNKLAKIPAARRGEVLLMQRFNMEPSEGTITTSGELDVAFHAGITCGKATNVKTMFPSRKPAVERRLPGILA</sequence>
<evidence type="ECO:0000256" key="1">
    <source>
        <dbReference type="SAM" id="MobiDB-lite"/>
    </source>
</evidence>
<evidence type="ECO:0000313" key="2">
    <source>
        <dbReference type="EMBL" id="CAL5009605.1"/>
    </source>
</evidence>
<dbReference type="PANTHER" id="PTHR33087">
    <property type="entry name" value="OS07G0539200 PROTEIN"/>
    <property type="match status" value="1"/>
</dbReference>
<organism evidence="2 3">
    <name type="scientific">Urochloa decumbens</name>
    <dbReference type="NCBI Taxonomy" id="240449"/>
    <lineage>
        <taxon>Eukaryota</taxon>
        <taxon>Viridiplantae</taxon>
        <taxon>Streptophyta</taxon>
        <taxon>Embryophyta</taxon>
        <taxon>Tracheophyta</taxon>
        <taxon>Spermatophyta</taxon>
        <taxon>Magnoliopsida</taxon>
        <taxon>Liliopsida</taxon>
        <taxon>Poales</taxon>
        <taxon>Poaceae</taxon>
        <taxon>PACMAD clade</taxon>
        <taxon>Panicoideae</taxon>
        <taxon>Panicodae</taxon>
        <taxon>Paniceae</taxon>
        <taxon>Melinidinae</taxon>
        <taxon>Urochloa</taxon>
    </lineage>
</organism>
<keyword evidence="3" id="KW-1185">Reference proteome</keyword>
<feature type="region of interest" description="Disordered" evidence="1">
    <location>
        <begin position="158"/>
        <end position="231"/>
    </location>
</feature>
<protein>
    <submittedName>
        <fullName evidence="2">Uncharacterized protein</fullName>
    </submittedName>
</protein>
<name>A0ABC9BYB8_9POAL</name>
<proteinExistence type="predicted"/>
<feature type="compositionally biased region" description="Polar residues" evidence="1">
    <location>
        <begin position="348"/>
        <end position="366"/>
    </location>
</feature>
<evidence type="ECO:0000313" key="3">
    <source>
        <dbReference type="Proteomes" id="UP001497457"/>
    </source>
</evidence>
<gene>
    <name evidence="2" type="ORF">URODEC1_LOCUS69570</name>
</gene>
<reference evidence="3" key="1">
    <citation type="submission" date="2024-06" db="EMBL/GenBank/DDBJ databases">
        <authorList>
            <person name="Ryan C."/>
        </authorList>
    </citation>
    <scope>NUCLEOTIDE SEQUENCE [LARGE SCALE GENOMIC DNA]</scope>
</reference>
<feature type="region of interest" description="Disordered" evidence="1">
    <location>
        <begin position="417"/>
        <end position="471"/>
    </location>
</feature>
<reference evidence="2 3" key="2">
    <citation type="submission" date="2024-10" db="EMBL/GenBank/DDBJ databases">
        <authorList>
            <person name="Ryan C."/>
        </authorList>
    </citation>
    <scope>NUCLEOTIDE SEQUENCE [LARGE SCALE GENOMIC DNA]</scope>
</reference>
<dbReference type="AlphaFoldDB" id="A0ABC9BYB8"/>
<dbReference type="InterPro" id="IPR053253">
    <property type="entry name" value="Sex_diff_modulator"/>
</dbReference>
<feature type="region of interest" description="Disordered" evidence="1">
    <location>
        <begin position="342"/>
        <end position="374"/>
    </location>
</feature>